<dbReference type="Proteomes" id="UP000818323">
    <property type="component" value="Unassembled WGS sequence"/>
</dbReference>
<sequence length="79" mass="8551">MEPLQDAETLQDHLSEPCLIWCAATIAQSKLMLIDAGGNPLLLRLLEMRMVPKNPVDHVLLCIALVAAFAAGLICSELP</sequence>
<accession>A0ABW9YZC3</accession>
<comment type="caution">
    <text evidence="2">The sequence shown here is derived from an EMBL/GenBank/DDBJ whole genome shotgun (WGS) entry which is preliminary data.</text>
</comment>
<keyword evidence="1" id="KW-1133">Transmembrane helix</keyword>
<dbReference type="RefSeq" id="WP_161722327.1">
    <property type="nucleotide sequence ID" value="NZ_JAAAXI010000004.1"/>
</dbReference>
<evidence type="ECO:0000313" key="2">
    <source>
        <dbReference type="EMBL" id="NBJ24453.1"/>
    </source>
</evidence>
<name>A0ABW9YZC3_9HYPH</name>
<organism evidence="2 3">
    <name type="scientific">Microvirga arsenatis</name>
    <dbReference type="NCBI Taxonomy" id="2692265"/>
    <lineage>
        <taxon>Bacteria</taxon>
        <taxon>Pseudomonadati</taxon>
        <taxon>Pseudomonadota</taxon>
        <taxon>Alphaproteobacteria</taxon>
        <taxon>Hyphomicrobiales</taxon>
        <taxon>Methylobacteriaceae</taxon>
        <taxon>Microvirga</taxon>
    </lineage>
</organism>
<reference evidence="2 3" key="1">
    <citation type="submission" date="2020-01" db="EMBL/GenBank/DDBJ databases">
        <title>Microvirga sp. nov., an arsenate reduction bacterium isolated from Tibet hotspring sediments.</title>
        <authorList>
            <person name="Yuan C.-G."/>
        </authorList>
    </citation>
    <scope>NUCLEOTIDE SEQUENCE [LARGE SCALE GENOMIC DNA]</scope>
    <source>
        <strain evidence="2 3">SYSU G3D203</strain>
    </source>
</reference>
<evidence type="ECO:0000313" key="3">
    <source>
        <dbReference type="Proteomes" id="UP000818323"/>
    </source>
</evidence>
<protein>
    <submittedName>
        <fullName evidence="2">Uncharacterized protein</fullName>
    </submittedName>
</protein>
<keyword evidence="1" id="KW-0812">Transmembrane</keyword>
<gene>
    <name evidence="2" type="ORF">GR303_08810</name>
</gene>
<evidence type="ECO:0000256" key="1">
    <source>
        <dbReference type="SAM" id="Phobius"/>
    </source>
</evidence>
<keyword evidence="3" id="KW-1185">Reference proteome</keyword>
<dbReference type="EMBL" id="JAAAXJ010000003">
    <property type="protein sequence ID" value="NBJ24453.1"/>
    <property type="molecule type" value="Genomic_DNA"/>
</dbReference>
<proteinExistence type="predicted"/>
<feature type="transmembrane region" description="Helical" evidence="1">
    <location>
        <begin position="58"/>
        <end position="76"/>
    </location>
</feature>
<keyword evidence="1" id="KW-0472">Membrane</keyword>